<proteinExistence type="predicted"/>
<organism evidence="2">
    <name type="scientific">Notodromas monacha</name>
    <dbReference type="NCBI Taxonomy" id="399045"/>
    <lineage>
        <taxon>Eukaryota</taxon>
        <taxon>Metazoa</taxon>
        <taxon>Ecdysozoa</taxon>
        <taxon>Arthropoda</taxon>
        <taxon>Crustacea</taxon>
        <taxon>Oligostraca</taxon>
        <taxon>Ostracoda</taxon>
        <taxon>Podocopa</taxon>
        <taxon>Podocopida</taxon>
        <taxon>Cypridocopina</taxon>
        <taxon>Cypridoidea</taxon>
        <taxon>Cyprididae</taxon>
        <taxon>Notodromas</taxon>
    </lineage>
</organism>
<reference evidence="2" key="1">
    <citation type="submission" date="2020-11" db="EMBL/GenBank/DDBJ databases">
        <authorList>
            <person name="Tran Van P."/>
        </authorList>
    </citation>
    <scope>NUCLEOTIDE SEQUENCE</scope>
</reference>
<evidence type="ECO:0000313" key="2">
    <source>
        <dbReference type="EMBL" id="CAD7277093.1"/>
    </source>
</evidence>
<dbReference type="PANTHER" id="PTHR31993:SF4">
    <property type="entry name" value="UBA-LIKE DOMAIN-CONTAINING PROTEIN"/>
    <property type="match status" value="1"/>
</dbReference>
<protein>
    <submittedName>
        <fullName evidence="2">Uncharacterized protein</fullName>
    </submittedName>
</protein>
<accession>A0A7R9BKN9</accession>
<feature type="compositionally biased region" description="Low complexity" evidence="1">
    <location>
        <begin position="91"/>
        <end position="104"/>
    </location>
</feature>
<gene>
    <name evidence="2" type="ORF">NMOB1V02_LOCUS4835</name>
</gene>
<feature type="region of interest" description="Disordered" evidence="1">
    <location>
        <begin position="87"/>
        <end position="106"/>
    </location>
</feature>
<dbReference type="AlphaFoldDB" id="A0A7R9BKN9"/>
<sequence>MFRSRQKQRVFVAIVGRRDTNVGVSQHLPLGFVNHKYFEFLSELLIHLFVLQLITPANTPATPPNFPDTLLALSKLSTSESGNGNFGYGSGISSRPPTLSSSPSGMDVSLHCPAPSGGSVFGDYHYQHHHHHGNFSFGSQAQAGFNYQPLDSSSAARSQQIPIQAQR</sequence>
<dbReference type="InterPro" id="IPR039310">
    <property type="entry name" value="UBALD1/2"/>
</dbReference>
<name>A0A7R9BKN9_9CRUS</name>
<evidence type="ECO:0000256" key="1">
    <source>
        <dbReference type="SAM" id="MobiDB-lite"/>
    </source>
</evidence>
<dbReference type="Proteomes" id="UP000678499">
    <property type="component" value="Unassembled WGS sequence"/>
</dbReference>
<keyword evidence="3" id="KW-1185">Reference proteome</keyword>
<dbReference type="EMBL" id="CAJPEX010000795">
    <property type="protein sequence ID" value="CAG0917245.1"/>
    <property type="molecule type" value="Genomic_DNA"/>
</dbReference>
<dbReference type="PANTHER" id="PTHR31993">
    <property type="entry name" value="UBA-LIKE DOMAIN-CONTAINING PROTEIN 2"/>
    <property type="match status" value="1"/>
</dbReference>
<evidence type="ECO:0000313" key="3">
    <source>
        <dbReference type="Proteomes" id="UP000678499"/>
    </source>
</evidence>
<dbReference type="EMBL" id="OA882832">
    <property type="protein sequence ID" value="CAD7277093.1"/>
    <property type="molecule type" value="Genomic_DNA"/>
</dbReference>